<keyword evidence="2" id="KW-1185">Reference proteome</keyword>
<evidence type="ECO:0000313" key="1">
    <source>
        <dbReference type="EMBL" id="REL31414.1"/>
    </source>
</evidence>
<accession>A0A3E0U3X8</accession>
<name>A0A3E0U3X8_9GAMM</name>
<evidence type="ECO:0000313" key="2">
    <source>
        <dbReference type="Proteomes" id="UP000256899"/>
    </source>
</evidence>
<proteinExistence type="predicted"/>
<gene>
    <name evidence="1" type="ORF">DXX94_12195</name>
</gene>
<protein>
    <submittedName>
        <fullName evidence="1">Uncharacterized protein</fullName>
    </submittedName>
</protein>
<dbReference type="EMBL" id="QUOT01000001">
    <property type="protein sequence ID" value="REL31414.1"/>
    <property type="molecule type" value="Genomic_DNA"/>
</dbReference>
<reference evidence="2" key="1">
    <citation type="submission" date="2018-08" db="EMBL/GenBank/DDBJ databases">
        <title>Thalassotalea euphylliae genome.</title>
        <authorList>
            <person name="Summers S."/>
            <person name="Rice S.A."/>
            <person name="Freckelton M.L."/>
            <person name="Nedved B.T."/>
            <person name="Hadfield M.G."/>
        </authorList>
    </citation>
    <scope>NUCLEOTIDE SEQUENCE [LARGE SCALE GENOMIC DNA]</scope>
    <source>
        <strain evidence="2">H3</strain>
    </source>
</reference>
<organism evidence="1 2">
    <name type="scientific">Thalassotalea euphylliae</name>
    <dbReference type="NCBI Taxonomy" id="1655234"/>
    <lineage>
        <taxon>Bacteria</taxon>
        <taxon>Pseudomonadati</taxon>
        <taxon>Pseudomonadota</taxon>
        <taxon>Gammaproteobacteria</taxon>
        <taxon>Alteromonadales</taxon>
        <taxon>Colwelliaceae</taxon>
        <taxon>Thalassotalea</taxon>
    </lineage>
</organism>
<comment type="caution">
    <text evidence="1">The sequence shown here is derived from an EMBL/GenBank/DDBJ whole genome shotgun (WGS) entry which is preliminary data.</text>
</comment>
<sequence>MTCQCCGFELSSGTVIRVDAESGHTYKSCPHCSATHGSEHVFHQYPYDFGMPSANVTSANPDGFQGCCRKCRTLAAGESSRNVKKGRVCSSLR</sequence>
<dbReference type="AlphaFoldDB" id="A0A3E0U3X8"/>
<dbReference type="RefSeq" id="WP_116016227.1">
    <property type="nucleotide sequence ID" value="NZ_QUOT01000001.1"/>
</dbReference>
<dbReference type="Proteomes" id="UP000256899">
    <property type="component" value="Unassembled WGS sequence"/>
</dbReference>